<evidence type="ECO:0000256" key="2">
    <source>
        <dbReference type="ARBA" id="ARBA00022737"/>
    </source>
</evidence>
<sequence length="918" mass="103608">MDGFTVSQRSTIGHCAEVGNSDTYEPHANQAVPIPHSLLSGYPMQWALSQIVKVINLDQTIHVCPYKLATQSEAFRRLVQLNGEHGGFAVNDARKTPIKNDWNRTSQTGQIAKSKLVVPLPLLVYCEPKRSNIADLLVAIHFCHIGNCEISGITTVNSCKLPETADVGHFQSATDHSKMEIDMPEKISPDEFIYETKEVLLSTHTVNCSLECGVRVACTYEIQTLQSVCFKYARSVISPANCWQLWRIATRSMVHGSNESPITYFPEFTQMVGQYIHANFNRLIQQPDSSDNEMMNTECIGFEELTQSELEFLLSSDRLNVSQEGQVVQAIRSWLDAPNHRVGESRMVVAQQLLQKCVRIDQLRLDDIETLFSFVTRSNGNKRKQTDKQIKNVAAKEMTTMRTECLSRIRRVRRQLYRTSRNLRPLVETRNCQKSELLSLSERKPEAKGDTELSTQARLPHEAIFIFGGWKMGGPCRDVSVFDSRKGKWLTYGTDGSGMVTSSVSPCHGILLPYALMSFGIALVRNRYIFIAGGEEINKRTTSKVICYDLCTNQIELMRTKINGNSDSHWKTFPPLHEGRRDLALVNLDDQRIYAVGGDNNRVVLNTVEYFSVSDNFWNERRGWTEAPGMLIARGGPAADCLNNTIYVCGGYTESQMEALTNSCEAFSPITNQWTFIRPMTQPRYYAQAVVVEGVLFVLGGGGESGTEGAVHITASIGYSSTVERYDPQTEMWELMPPTSERADFAACLFEDQIVCLGGGGEAFCTDEVERWKPWLPTNRPGRTNRPYSHLNFEGLNEQTTADESFGPIWLTPNSRTNESTVGWSKYVRLPFPVWGHRCVVPKNCDLIMPYLNRPASQELHQNCQITYYPVASRCLTVNNQHILVTCGTWEDNSKVYTEIMRCMEQKSTEFSYTTNQQ</sequence>
<dbReference type="AlphaFoldDB" id="A0A5J4N9A3"/>
<dbReference type="Pfam" id="PF24681">
    <property type="entry name" value="Kelch_KLHDC2_KLHL20_DRC7"/>
    <property type="match status" value="1"/>
</dbReference>
<evidence type="ECO:0000256" key="1">
    <source>
        <dbReference type="ARBA" id="ARBA00022441"/>
    </source>
</evidence>
<dbReference type="SUPFAM" id="SSF117281">
    <property type="entry name" value="Kelch motif"/>
    <property type="match status" value="1"/>
</dbReference>
<dbReference type="SMART" id="SM00612">
    <property type="entry name" value="Kelch"/>
    <property type="match status" value="5"/>
</dbReference>
<dbReference type="EMBL" id="QNGE01005771">
    <property type="protein sequence ID" value="KAA3671809.1"/>
    <property type="molecule type" value="Genomic_DNA"/>
</dbReference>
<dbReference type="Gene3D" id="1.25.40.420">
    <property type="match status" value="1"/>
</dbReference>
<accession>A0A5J4N9A3</accession>
<gene>
    <name evidence="4" type="ORF">DEA37_0007001</name>
</gene>
<evidence type="ECO:0000259" key="3">
    <source>
        <dbReference type="Pfam" id="PF07707"/>
    </source>
</evidence>
<keyword evidence="1" id="KW-0880">Kelch repeat</keyword>
<evidence type="ECO:0000313" key="5">
    <source>
        <dbReference type="Proteomes" id="UP000324629"/>
    </source>
</evidence>
<proteinExistence type="predicted"/>
<dbReference type="InterPro" id="IPR011705">
    <property type="entry name" value="BACK"/>
</dbReference>
<protein>
    <recommendedName>
        <fullName evidence="3">BACK domain-containing protein</fullName>
    </recommendedName>
</protein>
<dbReference type="Pfam" id="PF07707">
    <property type="entry name" value="BACK"/>
    <property type="match status" value="1"/>
</dbReference>
<comment type="caution">
    <text evidence="4">The sequence shown here is derived from an EMBL/GenBank/DDBJ whole genome shotgun (WGS) entry which is preliminary data.</text>
</comment>
<keyword evidence="2" id="KW-0677">Repeat</keyword>
<feature type="domain" description="BACK" evidence="3">
    <location>
        <begin position="301"/>
        <end position="369"/>
    </location>
</feature>
<dbReference type="Proteomes" id="UP000324629">
    <property type="component" value="Unassembled WGS sequence"/>
</dbReference>
<keyword evidence="5" id="KW-1185">Reference proteome</keyword>
<dbReference type="PANTHER" id="PTHR45632:SF3">
    <property type="entry name" value="KELCH-LIKE PROTEIN 32"/>
    <property type="match status" value="1"/>
</dbReference>
<dbReference type="InterPro" id="IPR015915">
    <property type="entry name" value="Kelch-typ_b-propeller"/>
</dbReference>
<dbReference type="Gene3D" id="2.120.10.80">
    <property type="entry name" value="Kelch-type beta propeller"/>
    <property type="match status" value="2"/>
</dbReference>
<evidence type="ECO:0000313" key="4">
    <source>
        <dbReference type="EMBL" id="KAA3671809.1"/>
    </source>
</evidence>
<dbReference type="PANTHER" id="PTHR45632">
    <property type="entry name" value="LD33804P"/>
    <property type="match status" value="1"/>
</dbReference>
<name>A0A5J4N9A3_9TREM</name>
<organism evidence="4 5">
    <name type="scientific">Paragonimus westermani</name>
    <dbReference type="NCBI Taxonomy" id="34504"/>
    <lineage>
        <taxon>Eukaryota</taxon>
        <taxon>Metazoa</taxon>
        <taxon>Spiralia</taxon>
        <taxon>Lophotrochozoa</taxon>
        <taxon>Platyhelminthes</taxon>
        <taxon>Trematoda</taxon>
        <taxon>Digenea</taxon>
        <taxon>Plagiorchiida</taxon>
        <taxon>Troglotremata</taxon>
        <taxon>Troglotrematidae</taxon>
        <taxon>Paragonimus</taxon>
    </lineage>
</organism>
<dbReference type="InterPro" id="IPR006652">
    <property type="entry name" value="Kelch_1"/>
</dbReference>
<reference evidence="4 5" key="1">
    <citation type="journal article" date="2019" name="Gigascience">
        <title>Whole-genome sequence of the oriental lung fluke Paragonimus westermani.</title>
        <authorList>
            <person name="Oey H."/>
            <person name="Zakrzewski M."/>
            <person name="Narain K."/>
            <person name="Devi K.R."/>
            <person name="Agatsuma T."/>
            <person name="Nawaratna S."/>
            <person name="Gobert G.N."/>
            <person name="Jones M.K."/>
            <person name="Ragan M.A."/>
            <person name="McManus D.P."/>
            <person name="Krause L."/>
        </authorList>
    </citation>
    <scope>NUCLEOTIDE SEQUENCE [LARGE SCALE GENOMIC DNA]</scope>
    <source>
        <strain evidence="4 5">IND2009</strain>
    </source>
</reference>